<keyword evidence="1" id="KW-0812">Transmembrane</keyword>
<keyword evidence="1" id="KW-0472">Membrane</keyword>
<evidence type="ECO:0000313" key="2">
    <source>
        <dbReference type="EMBL" id="KAK0487460.1"/>
    </source>
</evidence>
<dbReference type="AlphaFoldDB" id="A0AA39PP81"/>
<organism evidence="2 3">
    <name type="scientific">Armillaria novae-zelandiae</name>
    <dbReference type="NCBI Taxonomy" id="153914"/>
    <lineage>
        <taxon>Eukaryota</taxon>
        <taxon>Fungi</taxon>
        <taxon>Dikarya</taxon>
        <taxon>Basidiomycota</taxon>
        <taxon>Agaricomycotina</taxon>
        <taxon>Agaricomycetes</taxon>
        <taxon>Agaricomycetidae</taxon>
        <taxon>Agaricales</taxon>
        <taxon>Marasmiineae</taxon>
        <taxon>Physalacriaceae</taxon>
        <taxon>Armillaria</taxon>
    </lineage>
</organism>
<keyword evidence="1" id="KW-1133">Transmembrane helix</keyword>
<accession>A0AA39PP81</accession>
<dbReference type="EMBL" id="JAUEPR010000003">
    <property type="protein sequence ID" value="KAK0487460.1"/>
    <property type="molecule type" value="Genomic_DNA"/>
</dbReference>
<gene>
    <name evidence="2" type="ORF">IW261DRAFT_617073</name>
</gene>
<sequence>MISDVPVLLTYIPFLFLFPLSWLFGLEASGSKISKSEGQPSRSRHLNNMFSSGVIVVLGPYPTGTVLPSIRKFRKFELIVPRYWIILSDWLVKL</sequence>
<feature type="transmembrane region" description="Helical" evidence="1">
    <location>
        <begin position="6"/>
        <end position="26"/>
    </location>
</feature>
<reference evidence="2" key="1">
    <citation type="submission" date="2023-06" db="EMBL/GenBank/DDBJ databases">
        <authorList>
            <consortium name="Lawrence Berkeley National Laboratory"/>
            <person name="Ahrendt S."/>
            <person name="Sahu N."/>
            <person name="Indic B."/>
            <person name="Wong-Bajracharya J."/>
            <person name="Merenyi Z."/>
            <person name="Ke H.-M."/>
            <person name="Monk M."/>
            <person name="Kocsube S."/>
            <person name="Drula E."/>
            <person name="Lipzen A."/>
            <person name="Balint B."/>
            <person name="Henrissat B."/>
            <person name="Andreopoulos B."/>
            <person name="Martin F.M."/>
            <person name="Harder C.B."/>
            <person name="Rigling D."/>
            <person name="Ford K.L."/>
            <person name="Foster G.D."/>
            <person name="Pangilinan J."/>
            <person name="Papanicolaou A."/>
            <person name="Barry K."/>
            <person name="LaButti K."/>
            <person name="Viragh M."/>
            <person name="Koriabine M."/>
            <person name="Yan M."/>
            <person name="Riley R."/>
            <person name="Champramary S."/>
            <person name="Plett K.L."/>
            <person name="Tsai I.J."/>
            <person name="Slot J."/>
            <person name="Sipos G."/>
            <person name="Plett J."/>
            <person name="Nagy L.G."/>
            <person name="Grigoriev I.V."/>
        </authorList>
    </citation>
    <scope>NUCLEOTIDE SEQUENCE</scope>
    <source>
        <strain evidence="2">ICMP 16352</strain>
    </source>
</reference>
<protein>
    <submittedName>
        <fullName evidence="2">Uncharacterized protein</fullName>
    </submittedName>
</protein>
<keyword evidence="3" id="KW-1185">Reference proteome</keyword>
<proteinExistence type="predicted"/>
<name>A0AA39PP81_9AGAR</name>
<evidence type="ECO:0000313" key="3">
    <source>
        <dbReference type="Proteomes" id="UP001175227"/>
    </source>
</evidence>
<evidence type="ECO:0000256" key="1">
    <source>
        <dbReference type="SAM" id="Phobius"/>
    </source>
</evidence>
<dbReference type="Proteomes" id="UP001175227">
    <property type="component" value="Unassembled WGS sequence"/>
</dbReference>
<comment type="caution">
    <text evidence="2">The sequence shown here is derived from an EMBL/GenBank/DDBJ whole genome shotgun (WGS) entry which is preliminary data.</text>
</comment>